<evidence type="ECO:0000313" key="2">
    <source>
        <dbReference type="EMBL" id="MPL78278.1"/>
    </source>
</evidence>
<protein>
    <submittedName>
        <fullName evidence="2">Uncharacterized protein</fullName>
    </submittedName>
</protein>
<accession>A0A644UH15</accession>
<feature type="transmembrane region" description="Helical" evidence="1">
    <location>
        <begin position="54"/>
        <end position="75"/>
    </location>
</feature>
<dbReference type="AlphaFoldDB" id="A0A644UH15"/>
<reference evidence="2" key="1">
    <citation type="submission" date="2019-08" db="EMBL/GenBank/DDBJ databases">
        <authorList>
            <person name="Kucharzyk K."/>
            <person name="Murdoch R.W."/>
            <person name="Higgins S."/>
            <person name="Loffler F."/>
        </authorList>
    </citation>
    <scope>NUCLEOTIDE SEQUENCE</scope>
</reference>
<keyword evidence="1" id="KW-0812">Transmembrane</keyword>
<dbReference type="EMBL" id="VSSQ01000115">
    <property type="protein sequence ID" value="MPL78278.1"/>
    <property type="molecule type" value="Genomic_DNA"/>
</dbReference>
<sequence length="99" mass="11156">MKRQITVFIVLFLFCLPLRANPPGRGDVNASAGVVSTELTETKRKNAGGPDWTYYIWISAAFVLVAIVGLTENLINAEREKVKRMKSNNAKQMIDEHYE</sequence>
<keyword evidence="1" id="KW-0472">Membrane</keyword>
<organism evidence="2">
    <name type="scientific">bioreactor metagenome</name>
    <dbReference type="NCBI Taxonomy" id="1076179"/>
    <lineage>
        <taxon>unclassified sequences</taxon>
        <taxon>metagenomes</taxon>
        <taxon>ecological metagenomes</taxon>
    </lineage>
</organism>
<proteinExistence type="predicted"/>
<gene>
    <name evidence="2" type="ORF">SDC9_24142</name>
</gene>
<name>A0A644UH15_9ZZZZ</name>
<comment type="caution">
    <text evidence="2">The sequence shown here is derived from an EMBL/GenBank/DDBJ whole genome shotgun (WGS) entry which is preliminary data.</text>
</comment>
<keyword evidence="1" id="KW-1133">Transmembrane helix</keyword>
<evidence type="ECO:0000256" key="1">
    <source>
        <dbReference type="SAM" id="Phobius"/>
    </source>
</evidence>